<accession>A0AAE0RX60</accession>
<dbReference type="AlphaFoldDB" id="A0AAE0RX60"/>
<reference evidence="4" key="2">
    <citation type="journal article" date="2021" name="Genome Biol. Evol.">
        <title>Developing a high-quality reference genome for a parasitic bivalve with doubly uniparental inheritance (Bivalvia: Unionida).</title>
        <authorList>
            <person name="Smith C.H."/>
        </authorList>
    </citation>
    <scope>NUCLEOTIDE SEQUENCE</scope>
    <source>
        <strain evidence="4">CHS0354</strain>
        <tissue evidence="4">Mantle</tissue>
    </source>
</reference>
<dbReference type="Pfam" id="PF08005">
    <property type="entry name" value="PHR"/>
    <property type="match status" value="1"/>
</dbReference>
<gene>
    <name evidence="4" type="ORF">CHS0354_024772</name>
</gene>
<sequence length="444" mass="51198">MPWKAGQTLKADIDWQAQRDILSSNRYMFENHVACDVTFIIGKQRQEMTVHKYVMISRSSVFHAMLCGPLLETGPISIPDIEPEVFEQLLRFIYYEAFEPNGDSIFALLYAAKKYAVMCLVDRCLKWLEEGLSPDNVCIILEQARAFDERDLRDKCLEFMMDNGSSVFKHPSFRNLSFDCVEMVLKQDHIEISEEEVYEAMKDWAKNECTRKNIEPRDENMMQVLGGLKHLIRFSGMNTRYFADKVAADEILTLEEKLNFFRGFLGSSKPNITSLKHTKRKLRFREMERVMRFSSEGSDWLRCSGLDAMEFKSSKGVLLLGIAILGGWWENTYQCLRRRSFDVDIEIKLMDESKRSIMSKTLRTNLSVDQSKEILFDERIVLHCSWYSITLHSSTPGGTKDNKGQKIVGLADGQFIEFKTSSLSINSTSDVRCAISGLLICRRL</sequence>
<evidence type="ECO:0000313" key="4">
    <source>
        <dbReference type="EMBL" id="KAK3581229.1"/>
    </source>
</evidence>
<comment type="caution">
    <text evidence="4">The sequence shown here is derived from an EMBL/GenBank/DDBJ whole genome shotgun (WGS) entry which is preliminary data.</text>
</comment>
<dbReference type="InterPro" id="IPR011333">
    <property type="entry name" value="SKP1/BTB/POZ_sf"/>
</dbReference>
<name>A0AAE0RX60_9BIVA</name>
<dbReference type="SMART" id="SM00875">
    <property type="entry name" value="BACK"/>
    <property type="match status" value="1"/>
</dbReference>
<feature type="domain" description="BTB" evidence="3">
    <location>
        <begin position="35"/>
        <end position="94"/>
    </location>
</feature>
<dbReference type="Pfam" id="PF07707">
    <property type="entry name" value="BACK"/>
    <property type="match status" value="1"/>
</dbReference>
<evidence type="ECO:0000256" key="2">
    <source>
        <dbReference type="ARBA" id="ARBA00022490"/>
    </source>
</evidence>
<comment type="subcellular location">
    <subcellularLocation>
        <location evidence="1">Cytoplasm</location>
    </subcellularLocation>
</comment>
<dbReference type="PANTHER" id="PTHR45774:SF4">
    <property type="entry name" value="AXUNDEAD, ISOFORM F"/>
    <property type="match status" value="1"/>
</dbReference>
<dbReference type="PROSITE" id="PS50097">
    <property type="entry name" value="BTB"/>
    <property type="match status" value="1"/>
</dbReference>
<dbReference type="InterPro" id="IPR000210">
    <property type="entry name" value="BTB/POZ_dom"/>
</dbReference>
<dbReference type="PANTHER" id="PTHR45774">
    <property type="entry name" value="BTB/POZ DOMAIN-CONTAINING"/>
    <property type="match status" value="1"/>
</dbReference>
<evidence type="ECO:0000259" key="3">
    <source>
        <dbReference type="PROSITE" id="PS50097"/>
    </source>
</evidence>
<dbReference type="InterPro" id="IPR038648">
    <property type="entry name" value="PHR_sf"/>
</dbReference>
<dbReference type="SMART" id="SM00225">
    <property type="entry name" value="BTB"/>
    <property type="match status" value="1"/>
</dbReference>
<dbReference type="Gene3D" id="2.60.120.820">
    <property type="entry name" value="PHR domain"/>
    <property type="match status" value="1"/>
</dbReference>
<dbReference type="SUPFAM" id="SSF54695">
    <property type="entry name" value="POZ domain"/>
    <property type="match status" value="1"/>
</dbReference>
<dbReference type="GO" id="GO:0005829">
    <property type="term" value="C:cytosol"/>
    <property type="evidence" value="ECO:0007669"/>
    <property type="project" value="TreeGrafter"/>
</dbReference>
<dbReference type="Gene3D" id="1.25.40.420">
    <property type="match status" value="1"/>
</dbReference>
<evidence type="ECO:0000256" key="1">
    <source>
        <dbReference type="ARBA" id="ARBA00004496"/>
    </source>
</evidence>
<proteinExistence type="predicted"/>
<reference evidence="4" key="3">
    <citation type="submission" date="2023-05" db="EMBL/GenBank/DDBJ databases">
        <authorList>
            <person name="Smith C.H."/>
        </authorList>
    </citation>
    <scope>NUCLEOTIDE SEQUENCE</scope>
    <source>
        <strain evidence="4">CHS0354</strain>
        <tissue evidence="4">Mantle</tissue>
    </source>
</reference>
<protein>
    <recommendedName>
        <fullName evidence="3">BTB domain-containing protein</fullName>
    </recommendedName>
</protein>
<dbReference type="Gene3D" id="3.30.710.10">
    <property type="entry name" value="Potassium Channel Kv1.1, Chain A"/>
    <property type="match status" value="1"/>
</dbReference>
<keyword evidence="2" id="KW-0963">Cytoplasm</keyword>
<dbReference type="EMBL" id="JAEAOA010001462">
    <property type="protein sequence ID" value="KAK3581229.1"/>
    <property type="molecule type" value="Genomic_DNA"/>
</dbReference>
<dbReference type="Proteomes" id="UP001195483">
    <property type="component" value="Unassembled WGS sequence"/>
</dbReference>
<organism evidence="4 5">
    <name type="scientific">Potamilus streckersoni</name>
    <dbReference type="NCBI Taxonomy" id="2493646"/>
    <lineage>
        <taxon>Eukaryota</taxon>
        <taxon>Metazoa</taxon>
        <taxon>Spiralia</taxon>
        <taxon>Lophotrochozoa</taxon>
        <taxon>Mollusca</taxon>
        <taxon>Bivalvia</taxon>
        <taxon>Autobranchia</taxon>
        <taxon>Heteroconchia</taxon>
        <taxon>Palaeoheterodonta</taxon>
        <taxon>Unionida</taxon>
        <taxon>Unionoidea</taxon>
        <taxon>Unionidae</taxon>
        <taxon>Ambleminae</taxon>
        <taxon>Lampsilini</taxon>
        <taxon>Potamilus</taxon>
    </lineage>
</organism>
<dbReference type="InterPro" id="IPR012983">
    <property type="entry name" value="PHR"/>
</dbReference>
<dbReference type="GO" id="GO:0022008">
    <property type="term" value="P:neurogenesis"/>
    <property type="evidence" value="ECO:0007669"/>
    <property type="project" value="TreeGrafter"/>
</dbReference>
<evidence type="ECO:0000313" key="5">
    <source>
        <dbReference type="Proteomes" id="UP001195483"/>
    </source>
</evidence>
<dbReference type="Pfam" id="PF00651">
    <property type="entry name" value="BTB"/>
    <property type="match status" value="1"/>
</dbReference>
<reference evidence="4" key="1">
    <citation type="journal article" date="2021" name="Genome Biol. Evol.">
        <title>A High-Quality Reference Genome for a Parasitic Bivalve with Doubly Uniparental Inheritance (Bivalvia: Unionida).</title>
        <authorList>
            <person name="Smith C.H."/>
        </authorList>
    </citation>
    <scope>NUCLEOTIDE SEQUENCE</scope>
    <source>
        <strain evidence="4">CHS0354</strain>
    </source>
</reference>
<dbReference type="InterPro" id="IPR011705">
    <property type="entry name" value="BACK"/>
</dbReference>
<keyword evidence="5" id="KW-1185">Reference proteome</keyword>